<gene>
    <name evidence="1" type="ORF">D7S89_22035</name>
</gene>
<proteinExistence type="predicted"/>
<dbReference type="OrthoDB" id="9115373at2"/>
<sequence>MQAEMTMQSPAARVAAWLEQLDGNRRACLDWMHPSWLPAWLLDGTVGESLRDADDACANALVQLLELPSVDAFDTYATWQTCASRDAWARNVLAFATLPIDWQRRLLRLRALVFRRGEVRRIVDLMRRSRLAALLGEQATPLLRWLAQLPGAPDVATLSRAIGMPGLDALDDDALEWEGFCLLERDGVLANDAAAQWLRRALPRELDVPIWLARCERAVDADGSAHVLSRLPELFPEPAWSFGCDIPTSN</sequence>
<evidence type="ECO:0000313" key="2">
    <source>
        <dbReference type="Proteomes" id="UP000280434"/>
    </source>
</evidence>
<dbReference type="EMBL" id="RBZV01000012">
    <property type="protein sequence ID" value="RKP44562.1"/>
    <property type="molecule type" value="Genomic_DNA"/>
</dbReference>
<dbReference type="AlphaFoldDB" id="A0A494X2H9"/>
<accession>A0A494X2H9</accession>
<name>A0A494X2H9_9BURK</name>
<evidence type="ECO:0008006" key="3">
    <source>
        <dbReference type="Google" id="ProtNLM"/>
    </source>
</evidence>
<comment type="caution">
    <text evidence="1">The sequence shown here is derived from an EMBL/GenBank/DDBJ whole genome shotgun (WGS) entry which is preliminary data.</text>
</comment>
<dbReference type="Pfam" id="PF09502">
    <property type="entry name" value="HrpB4"/>
    <property type="match status" value="1"/>
</dbReference>
<dbReference type="Proteomes" id="UP000280434">
    <property type="component" value="Unassembled WGS sequence"/>
</dbReference>
<keyword evidence="2" id="KW-1185">Reference proteome</keyword>
<protein>
    <recommendedName>
        <fullName evidence="3">Type III secretion protein HrpB4</fullName>
    </recommendedName>
</protein>
<organism evidence="1 2">
    <name type="scientific">Trinickia fusca</name>
    <dbReference type="NCBI Taxonomy" id="2419777"/>
    <lineage>
        <taxon>Bacteria</taxon>
        <taxon>Pseudomonadati</taxon>
        <taxon>Pseudomonadota</taxon>
        <taxon>Betaproteobacteria</taxon>
        <taxon>Burkholderiales</taxon>
        <taxon>Burkholderiaceae</taxon>
        <taxon>Trinickia</taxon>
    </lineage>
</organism>
<evidence type="ECO:0000313" key="1">
    <source>
        <dbReference type="EMBL" id="RKP44562.1"/>
    </source>
</evidence>
<dbReference type="InterPro" id="IPR013393">
    <property type="entry name" value="T3SS_HrpB4"/>
</dbReference>
<reference evidence="1 2" key="1">
    <citation type="submission" date="2018-10" db="EMBL/GenBank/DDBJ databases">
        <title>Paraburkholderia sp. 7MK8-2, isolated from soil.</title>
        <authorList>
            <person name="Gao Z.-H."/>
            <person name="Qiu L.-H."/>
        </authorList>
    </citation>
    <scope>NUCLEOTIDE SEQUENCE [LARGE SCALE GENOMIC DNA]</scope>
    <source>
        <strain evidence="1 2">7MK8-2</strain>
    </source>
</reference>